<comment type="caution">
    <text evidence="1">The sequence shown here is derived from an EMBL/GenBank/DDBJ whole genome shotgun (WGS) entry which is preliminary data.</text>
</comment>
<dbReference type="AlphaFoldDB" id="A0ABC8RYF9"/>
<name>A0ABC8RYF9_9AQUA</name>
<sequence>MEIDEMPSLERDDMIPLGCTDVDNILCDQPMENLDEENDNFISYSDIEEDSYSDDIEKDDKFINNECDSNQRWPDWGNKELLGVVEDYYHCYFQASANGSTLSLARESHCSMSVHIVPFSEGHVEHNVEIVLAKKKQASEKLNVEMPEELGQIVGLECQALITKLGCIIRKHAPLQMTKWAKIDKDNGDSLVQMAKEQMVELQPQLVGEDEAPVCEEKICLEVLGHK</sequence>
<proteinExistence type="predicted"/>
<gene>
    <name evidence="1" type="ORF">ILEXP_LOCUS18022</name>
</gene>
<evidence type="ECO:0000313" key="1">
    <source>
        <dbReference type="EMBL" id="CAK9149917.1"/>
    </source>
</evidence>
<reference evidence="1 2" key="1">
    <citation type="submission" date="2024-02" db="EMBL/GenBank/DDBJ databases">
        <authorList>
            <person name="Vignale AGUSTIN F."/>
            <person name="Sosa J E."/>
            <person name="Modenutti C."/>
        </authorList>
    </citation>
    <scope>NUCLEOTIDE SEQUENCE [LARGE SCALE GENOMIC DNA]</scope>
</reference>
<protein>
    <submittedName>
        <fullName evidence="1">Uncharacterized protein</fullName>
    </submittedName>
</protein>
<dbReference type="Proteomes" id="UP001642360">
    <property type="component" value="Unassembled WGS sequence"/>
</dbReference>
<evidence type="ECO:0000313" key="2">
    <source>
        <dbReference type="Proteomes" id="UP001642360"/>
    </source>
</evidence>
<accession>A0ABC8RYF9</accession>
<organism evidence="1 2">
    <name type="scientific">Ilex paraguariensis</name>
    <name type="common">yerba mate</name>
    <dbReference type="NCBI Taxonomy" id="185542"/>
    <lineage>
        <taxon>Eukaryota</taxon>
        <taxon>Viridiplantae</taxon>
        <taxon>Streptophyta</taxon>
        <taxon>Embryophyta</taxon>
        <taxon>Tracheophyta</taxon>
        <taxon>Spermatophyta</taxon>
        <taxon>Magnoliopsida</taxon>
        <taxon>eudicotyledons</taxon>
        <taxon>Gunneridae</taxon>
        <taxon>Pentapetalae</taxon>
        <taxon>asterids</taxon>
        <taxon>campanulids</taxon>
        <taxon>Aquifoliales</taxon>
        <taxon>Aquifoliaceae</taxon>
        <taxon>Ilex</taxon>
    </lineage>
</organism>
<dbReference type="EMBL" id="CAUOFW020001959">
    <property type="protein sequence ID" value="CAK9149917.1"/>
    <property type="molecule type" value="Genomic_DNA"/>
</dbReference>
<keyword evidence="2" id="KW-1185">Reference proteome</keyword>